<keyword evidence="7" id="KW-1185">Reference proteome</keyword>
<dbReference type="SUPFAM" id="SSF100950">
    <property type="entry name" value="NagB/RpiA/CoA transferase-like"/>
    <property type="match status" value="1"/>
</dbReference>
<dbReference type="GO" id="GO:0035999">
    <property type="term" value="P:tetrahydrofolate interconversion"/>
    <property type="evidence" value="ECO:0007669"/>
    <property type="project" value="TreeGrafter"/>
</dbReference>
<keyword evidence="5" id="KW-0479">Metal-binding</keyword>
<comment type="similarity">
    <text evidence="1 5">Belongs to the 5-formyltetrahydrofolate cyclo-ligase family.</text>
</comment>
<protein>
    <recommendedName>
        <fullName evidence="5">5-formyltetrahydrofolate cyclo-ligase</fullName>
        <ecNumber evidence="5">6.3.3.2</ecNumber>
    </recommendedName>
</protein>
<dbReference type="Gene3D" id="3.40.50.10420">
    <property type="entry name" value="NagB/RpiA/CoA transferase-like"/>
    <property type="match status" value="1"/>
</dbReference>
<evidence type="ECO:0000256" key="5">
    <source>
        <dbReference type="RuleBase" id="RU361279"/>
    </source>
</evidence>
<dbReference type="EMBL" id="JQCD01000009">
    <property type="protein sequence ID" value="KRN77769.1"/>
    <property type="molecule type" value="Genomic_DNA"/>
</dbReference>
<dbReference type="EC" id="6.3.3.2" evidence="5"/>
<evidence type="ECO:0000256" key="1">
    <source>
        <dbReference type="ARBA" id="ARBA00010638"/>
    </source>
</evidence>
<keyword evidence="5" id="KW-0460">Magnesium</keyword>
<comment type="caution">
    <text evidence="6">The sequence shown here is derived from an EMBL/GenBank/DDBJ whole genome shotgun (WGS) entry which is preliminary data.</text>
</comment>
<name>A0A0R2JKK6_9LACO</name>
<dbReference type="PANTHER" id="PTHR23407:SF1">
    <property type="entry name" value="5-FORMYLTETRAHYDROFOLATE CYCLO-LIGASE"/>
    <property type="match status" value="1"/>
</dbReference>
<evidence type="ECO:0000256" key="4">
    <source>
        <dbReference type="PIRSR" id="PIRSR006806-1"/>
    </source>
</evidence>
<dbReference type="InterPro" id="IPR024185">
    <property type="entry name" value="FTHF_cligase-like_sf"/>
</dbReference>
<dbReference type="PIRSF" id="PIRSF006806">
    <property type="entry name" value="FTHF_cligase"/>
    <property type="match status" value="1"/>
</dbReference>
<dbReference type="RefSeq" id="WP_157050259.1">
    <property type="nucleotide sequence ID" value="NZ_JQCD01000009.1"/>
</dbReference>
<sequence length="184" mass="21076">MIDKKIWRDNALQHLKNLTDQQRIAYQQALTTQIMQTPTFQAADVVALTLSQDVELSTQLLIQNALIQQKQVLLPRIKPARQMDFIKINEMTTYERHKFGMLEPVGESFEQLTAIDFVLVPGLAFSAAGDRLGFGGGYYDRWLPKLPQAHTVGVTLQENFYEQTPWPIEETDQRVKQVISLESE</sequence>
<reference evidence="6 7" key="1">
    <citation type="journal article" date="2015" name="Genome Announc.">
        <title>Expanding the biotechnology potential of lactobacilli through comparative genomics of 213 strains and associated genera.</title>
        <authorList>
            <person name="Sun Z."/>
            <person name="Harris H.M."/>
            <person name="McCann A."/>
            <person name="Guo C."/>
            <person name="Argimon S."/>
            <person name="Zhang W."/>
            <person name="Yang X."/>
            <person name="Jeffery I.B."/>
            <person name="Cooney J.C."/>
            <person name="Kagawa T.F."/>
            <person name="Liu W."/>
            <person name="Song Y."/>
            <person name="Salvetti E."/>
            <person name="Wrobel A."/>
            <person name="Rasinkangas P."/>
            <person name="Parkhill J."/>
            <person name="Rea M.C."/>
            <person name="O'Sullivan O."/>
            <person name="Ritari J."/>
            <person name="Douillard F.P."/>
            <person name="Paul Ross R."/>
            <person name="Yang R."/>
            <person name="Briner A.E."/>
            <person name="Felis G.E."/>
            <person name="de Vos W.M."/>
            <person name="Barrangou R."/>
            <person name="Klaenhammer T.R."/>
            <person name="Caufield P.W."/>
            <person name="Cui Y."/>
            <person name="Zhang H."/>
            <person name="O'Toole P.W."/>
        </authorList>
    </citation>
    <scope>NUCLEOTIDE SEQUENCE [LARGE SCALE GENOMIC DNA]</scope>
    <source>
        <strain evidence="6 7">DSM 20014</strain>
    </source>
</reference>
<keyword evidence="3 4" id="KW-0067">ATP-binding</keyword>
<organism evidence="6 7">
    <name type="scientific">Weissella minor</name>
    <dbReference type="NCBI Taxonomy" id="1620"/>
    <lineage>
        <taxon>Bacteria</taxon>
        <taxon>Bacillati</taxon>
        <taxon>Bacillota</taxon>
        <taxon>Bacilli</taxon>
        <taxon>Lactobacillales</taxon>
        <taxon>Lactobacillaceae</taxon>
        <taxon>Weissella</taxon>
    </lineage>
</organism>
<dbReference type="PATRIC" id="fig|1620.3.peg.1310"/>
<keyword evidence="6" id="KW-0436">Ligase</keyword>
<evidence type="ECO:0000256" key="2">
    <source>
        <dbReference type="ARBA" id="ARBA00022741"/>
    </source>
</evidence>
<dbReference type="GO" id="GO:0005524">
    <property type="term" value="F:ATP binding"/>
    <property type="evidence" value="ECO:0007669"/>
    <property type="project" value="UniProtKB-KW"/>
</dbReference>
<comment type="catalytic activity">
    <reaction evidence="5">
        <text>(6S)-5-formyl-5,6,7,8-tetrahydrofolate + ATP = (6R)-5,10-methenyltetrahydrofolate + ADP + phosphate</text>
        <dbReference type="Rhea" id="RHEA:10488"/>
        <dbReference type="ChEBI" id="CHEBI:30616"/>
        <dbReference type="ChEBI" id="CHEBI:43474"/>
        <dbReference type="ChEBI" id="CHEBI:57455"/>
        <dbReference type="ChEBI" id="CHEBI:57457"/>
        <dbReference type="ChEBI" id="CHEBI:456216"/>
        <dbReference type="EC" id="6.3.3.2"/>
    </reaction>
</comment>
<dbReference type="NCBIfam" id="TIGR02727">
    <property type="entry name" value="MTHFS_bact"/>
    <property type="match status" value="1"/>
</dbReference>
<evidence type="ECO:0000313" key="6">
    <source>
        <dbReference type="EMBL" id="KRN77769.1"/>
    </source>
</evidence>
<dbReference type="InterPro" id="IPR002698">
    <property type="entry name" value="FTHF_cligase"/>
</dbReference>
<dbReference type="GO" id="GO:0009396">
    <property type="term" value="P:folic acid-containing compound biosynthetic process"/>
    <property type="evidence" value="ECO:0007669"/>
    <property type="project" value="TreeGrafter"/>
</dbReference>
<dbReference type="GO" id="GO:0030272">
    <property type="term" value="F:5-formyltetrahydrofolate cyclo-ligase activity"/>
    <property type="evidence" value="ECO:0007669"/>
    <property type="project" value="UniProtKB-EC"/>
</dbReference>
<evidence type="ECO:0000256" key="3">
    <source>
        <dbReference type="ARBA" id="ARBA00022840"/>
    </source>
</evidence>
<feature type="binding site" evidence="4">
    <location>
        <position position="50"/>
    </location>
    <ligand>
        <name>substrate</name>
    </ligand>
</feature>
<dbReference type="Proteomes" id="UP000051673">
    <property type="component" value="Unassembled WGS sequence"/>
</dbReference>
<dbReference type="STRING" id="1620.IV67_GL001295"/>
<dbReference type="OrthoDB" id="9801938at2"/>
<dbReference type="InterPro" id="IPR037171">
    <property type="entry name" value="NagB/RpiA_transferase-like"/>
</dbReference>
<dbReference type="PANTHER" id="PTHR23407">
    <property type="entry name" value="ATPASE INHIBITOR/5-FORMYLTETRAHYDROFOLATE CYCLO-LIGASE"/>
    <property type="match status" value="1"/>
</dbReference>
<dbReference type="AlphaFoldDB" id="A0A0R2JKK6"/>
<feature type="binding site" evidence="4">
    <location>
        <begin position="131"/>
        <end position="139"/>
    </location>
    <ligand>
        <name>ATP</name>
        <dbReference type="ChEBI" id="CHEBI:30616"/>
    </ligand>
</feature>
<feature type="binding site" evidence="4">
    <location>
        <begin position="4"/>
        <end position="8"/>
    </location>
    <ligand>
        <name>ATP</name>
        <dbReference type="ChEBI" id="CHEBI:30616"/>
    </ligand>
</feature>
<dbReference type="GO" id="GO:0046872">
    <property type="term" value="F:metal ion binding"/>
    <property type="evidence" value="ECO:0007669"/>
    <property type="project" value="UniProtKB-KW"/>
</dbReference>
<proteinExistence type="inferred from homology"/>
<accession>A0A0R2JKK6</accession>
<keyword evidence="2 4" id="KW-0547">Nucleotide-binding</keyword>
<dbReference type="Pfam" id="PF01812">
    <property type="entry name" value="5-FTHF_cyc-lig"/>
    <property type="match status" value="1"/>
</dbReference>
<evidence type="ECO:0000313" key="7">
    <source>
        <dbReference type="Proteomes" id="UP000051673"/>
    </source>
</evidence>
<comment type="cofactor">
    <cofactor evidence="5">
        <name>Mg(2+)</name>
        <dbReference type="ChEBI" id="CHEBI:18420"/>
    </cofactor>
</comment>
<feature type="binding site" evidence="4">
    <location>
        <position position="55"/>
    </location>
    <ligand>
        <name>substrate</name>
    </ligand>
</feature>
<gene>
    <name evidence="6" type="ORF">IV67_GL001295</name>
</gene>